<dbReference type="GO" id="GO:0051087">
    <property type="term" value="F:protein-folding chaperone binding"/>
    <property type="evidence" value="ECO:0007669"/>
    <property type="project" value="InterPro"/>
</dbReference>
<dbReference type="Proteomes" id="UP000075884">
    <property type="component" value="Unassembled WGS sequence"/>
</dbReference>
<dbReference type="GO" id="GO:0045505">
    <property type="term" value="F:dynein intermediate chain binding"/>
    <property type="evidence" value="ECO:0007669"/>
    <property type="project" value="TreeGrafter"/>
</dbReference>
<evidence type="ECO:0000313" key="5">
    <source>
        <dbReference type="Proteomes" id="UP000075884"/>
    </source>
</evidence>
<dbReference type="AlphaFoldDB" id="A0A182NEV5"/>
<feature type="domain" description="PIH1D1/2/3 CS-like" evidence="3">
    <location>
        <begin position="100"/>
        <end position="198"/>
    </location>
</feature>
<dbReference type="PANTHER" id="PTHR21083:SF0">
    <property type="entry name" value="DYNEIN AXONEMAL ASSEMBLY FACTOR 6"/>
    <property type="match status" value="1"/>
</dbReference>
<dbReference type="GO" id="GO:0005737">
    <property type="term" value="C:cytoplasm"/>
    <property type="evidence" value="ECO:0007669"/>
    <property type="project" value="TreeGrafter"/>
</dbReference>
<feature type="compositionally biased region" description="Basic and acidic residues" evidence="2">
    <location>
        <begin position="70"/>
        <end position="85"/>
    </location>
</feature>
<reference evidence="4" key="2">
    <citation type="submission" date="2020-05" db="UniProtKB">
        <authorList>
            <consortium name="EnsemblMetazoa"/>
        </authorList>
    </citation>
    <scope>IDENTIFICATION</scope>
    <source>
        <strain evidence="4">WRAIR2</strain>
    </source>
</reference>
<sequence>MSLLGGENIKLLQKLFKADGDESSDEETAHGVTQLGPGDIGEPSVKPGRKQPSNPAEHVKPCSYAPLETHQPEEQPPRTLEEWEAEQLHQERSLFDSRKRPEYRISYRQTVATEDIYLQMNGKTPSTASCEHMIVEVFLTGEPDTVGIHHIELSVKEQRVIVGSPQHYLELVLPHRINPDKGNAAWLADQKTLRLTLTMVRELDFVNF</sequence>
<evidence type="ECO:0000313" key="4">
    <source>
        <dbReference type="EnsemblMetazoa" id="ADIR006177-PA"/>
    </source>
</evidence>
<dbReference type="InterPro" id="IPR041442">
    <property type="entry name" value="PIH1D1/2/3_CS-like"/>
</dbReference>
<reference evidence="5" key="1">
    <citation type="submission" date="2013-03" db="EMBL/GenBank/DDBJ databases">
        <title>The Genome Sequence of Anopheles dirus WRAIR2.</title>
        <authorList>
            <consortium name="The Broad Institute Genomics Platform"/>
            <person name="Neafsey D.E."/>
            <person name="Walton C."/>
            <person name="Walker B."/>
            <person name="Young S.K."/>
            <person name="Zeng Q."/>
            <person name="Gargeya S."/>
            <person name="Fitzgerald M."/>
            <person name="Haas B."/>
            <person name="Abouelleil A."/>
            <person name="Allen A.W."/>
            <person name="Alvarado L."/>
            <person name="Arachchi H.M."/>
            <person name="Berlin A.M."/>
            <person name="Chapman S.B."/>
            <person name="Gainer-Dewar J."/>
            <person name="Goldberg J."/>
            <person name="Griggs A."/>
            <person name="Gujja S."/>
            <person name="Hansen M."/>
            <person name="Howarth C."/>
            <person name="Imamovic A."/>
            <person name="Ireland A."/>
            <person name="Larimer J."/>
            <person name="McCowan C."/>
            <person name="Murphy C."/>
            <person name="Pearson M."/>
            <person name="Poon T.W."/>
            <person name="Priest M."/>
            <person name="Roberts A."/>
            <person name="Saif S."/>
            <person name="Shea T."/>
            <person name="Sisk P."/>
            <person name="Sykes S."/>
            <person name="Wortman J."/>
            <person name="Nusbaum C."/>
            <person name="Birren B."/>
        </authorList>
    </citation>
    <scope>NUCLEOTIDE SEQUENCE [LARGE SCALE GENOMIC DNA]</scope>
    <source>
        <strain evidence="5">WRAIR2</strain>
    </source>
</reference>
<feature type="region of interest" description="Disordered" evidence="2">
    <location>
        <begin position="18"/>
        <end position="85"/>
    </location>
</feature>
<keyword evidence="5" id="KW-1185">Reference proteome</keyword>
<dbReference type="GO" id="GO:0070286">
    <property type="term" value="P:axonemal dynein complex assembly"/>
    <property type="evidence" value="ECO:0007669"/>
    <property type="project" value="InterPro"/>
</dbReference>
<dbReference type="InterPro" id="IPR026697">
    <property type="entry name" value="DNAAF6"/>
</dbReference>
<dbReference type="STRING" id="7168.A0A182NEV5"/>
<accession>A0A182NEV5</accession>
<dbReference type="PANTHER" id="PTHR21083">
    <property type="entry name" value="TWISTER"/>
    <property type="match status" value="1"/>
</dbReference>
<dbReference type="VEuPathDB" id="VectorBase:ADIR006177"/>
<comment type="similarity">
    <text evidence="1">Belongs to the PIH1 family.</text>
</comment>
<name>A0A182NEV5_9DIPT</name>
<dbReference type="Pfam" id="PF18201">
    <property type="entry name" value="PIH1_CS"/>
    <property type="match status" value="1"/>
</dbReference>
<proteinExistence type="inferred from homology"/>
<evidence type="ECO:0000256" key="1">
    <source>
        <dbReference type="ARBA" id="ARBA00008511"/>
    </source>
</evidence>
<evidence type="ECO:0000256" key="2">
    <source>
        <dbReference type="SAM" id="MobiDB-lite"/>
    </source>
</evidence>
<dbReference type="EnsemblMetazoa" id="ADIR006177-RA">
    <property type="protein sequence ID" value="ADIR006177-PA"/>
    <property type="gene ID" value="ADIR006177"/>
</dbReference>
<organism evidence="4 5">
    <name type="scientific">Anopheles dirus</name>
    <dbReference type="NCBI Taxonomy" id="7168"/>
    <lineage>
        <taxon>Eukaryota</taxon>
        <taxon>Metazoa</taxon>
        <taxon>Ecdysozoa</taxon>
        <taxon>Arthropoda</taxon>
        <taxon>Hexapoda</taxon>
        <taxon>Insecta</taxon>
        <taxon>Pterygota</taxon>
        <taxon>Neoptera</taxon>
        <taxon>Endopterygota</taxon>
        <taxon>Diptera</taxon>
        <taxon>Nematocera</taxon>
        <taxon>Culicoidea</taxon>
        <taxon>Culicidae</taxon>
        <taxon>Anophelinae</taxon>
        <taxon>Anopheles</taxon>
    </lineage>
</organism>
<evidence type="ECO:0000259" key="3">
    <source>
        <dbReference type="Pfam" id="PF18201"/>
    </source>
</evidence>
<protein>
    <submittedName>
        <fullName evidence="4">PIH1_CS domain-containing protein</fullName>
    </submittedName>
</protein>